<dbReference type="AlphaFoldDB" id="A0A3B1D2H9"/>
<sequence>MRRVRQKAQGAWRFGIDRLPGMVVDSLRGEGGGVAAAGVDVREVAQVGYAAAWLGHGGVLLRQGGMTILVDPVLGDRIGPRVGGRTIGPSRLRPSPVEVRGLPTVDLVLITHAHYDHLDRPTLEQLARPGTTVLTSKRTRRLIPRGFGNVVELHWDGVVEVGGVRVSALRPEHWGGRTAIDVLRGCNSYMIESGDRRTLAPGDTAETDEFASAGEVDLALFGIGAYEPSEHHHATPEQVWRMFCEMPGRVLLPVHHSTFAISGEHVDEPMTRLMTAAGKEAARVACVEPGQVWVPGV</sequence>
<name>A0A3B1D2H9_9ZZZZ</name>
<dbReference type="PANTHER" id="PTHR15032:SF36">
    <property type="entry name" value="METALLO-BETA-LACTAMASE DOMAIN-CONTAINING PROTEIN"/>
    <property type="match status" value="1"/>
</dbReference>
<dbReference type="Pfam" id="PF12706">
    <property type="entry name" value="Lactamase_B_2"/>
    <property type="match status" value="1"/>
</dbReference>
<dbReference type="EMBL" id="UOGK01000052">
    <property type="protein sequence ID" value="VAX36349.1"/>
    <property type="molecule type" value="Genomic_DNA"/>
</dbReference>
<accession>A0A3B1D2H9</accession>
<dbReference type="GO" id="GO:0005737">
    <property type="term" value="C:cytoplasm"/>
    <property type="evidence" value="ECO:0007669"/>
    <property type="project" value="TreeGrafter"/>
</dbReference>
<proteinExistence type="predicted"/>
<dbReference type="InterPro" id="IPR001279">
    <property type="entry name" value="Metallo-B-lactamas"/>
</dbReference>
<feature type="domain" description="Metallo-beta-lactamase" evidence="1">
    <location>
        <begin position="55"/>
        <end position="255"/>
    </location>
</feature>
<dbReference type="InterPro" id="IPR036866">
    <property type="entry name" value="RibonucZ/Hydroxyglut_hydro"/>
</dbReference>
<organism evidence="2">
    <name type="scientific">hydrothermal vent metagenome</name>
    <dbReference type="NCBI Taxonomy" id="652676"/>
    <lineage>
        <taxon>unclassified sequences</taxon>
        <taxon>metagenomes</taxon>
        <taxon>ecological metagenomes</taxon>
    </lineage>
</organism>
<reference evidence="2" key="1">
    <citation type="submission" date="2018-06" db="EMBL/GenBank/DDBJ databases">
        <authorList>
            <person name="Zhirakovskaya E."/>
        </authorList>
    </citation>
    <scope>NUCLEOTIDE SEQUENCE</scope>
</reference>
<dbReference type="SMART" id="SM00849">
    <property type="entry name" value="Lactamase_B"/>
    <property type="match status" value="1"/>
</dbReference>
<protein>
    <recommendedName>
        <fullName evidence="1">Metallo-beta-lactamase domain-containing protein</fullName>
    </recommendedName>
</protein>
<evidence type="ECO:0000259" key="1">
    <source>
        <dbReference type="SMART" id="SM00849"/>
    </source>
</evidence>
<dbReference type="PANTHER" id="PTHR15032">
    <property type="entry name" value="N-ACYL-PHOSPHATIDYLETHANOLAMINE-HYDROLYZING PHOSPHOLIPASE D"/>
    <property type="match status" value="1"/>
</dbReference>
<evidence type="ECO:0000313" key="2">
    <source>
        <dbReference type="EMBL" id="VAX36349.1"/>
    </source>
</evidence>
<dbReference type="SUPFAM" id="SSF56281">
    <property type="entry name" value="Metallo-hydrolase/oxidoreductase"/>
    <property type="match status" value="1"/>
</dbReference>
<gene>
    <name evidence="2" type="ORF">MNBD_PLANCTO03-739</name>
</gene>
<dbReference type="Gene3D" id="3.60.15.10">
    <property type="entry name" value="Ribonuclease Z/Hydroxyacylglutathione hydrolase-like"/>
    <property type="match status" value="1"/>
</dbReference>